<evidence type="ECO:0000313" key="3">
    <source>
        <dbReference type="Proteomes" id="UP000326979"/>
    </source>
</evidence>
<name>A0A5N8W3C9_9ACTN</name>
<dbReference type="AlphaFoldDB" id="A0A5N8W3C9"/>
<feature type="region of interest" description="Disordered" evidence="1">
    <location>
        <begin position="1"/>
        <end position="47"/>
    </location>
</feature>
<protein>
    <submittedName>
        <fullName evidence="2">Uncharacterized protein</fullName>
    </submittedName>
</protein>
<dbReference type="Proteomes" id="UP000326979">
    <property type="component" value="Unassembled WGS sequence"/>
</dbReference>
<comment type="caution">
    <text evidence="2">The sequence shown here is derived from an EMBL/GenBank/DDBJ whole genome shotgun (WGS) entry which is preliminary data.</text>
</comment>
<dbReference type="OrthoDB" id="3994218at2"/>
<dbReference type="EMBL" id="VJZE01000127">
    <property type="protein sequence ID" value="MPY42003.1"/>
    <property type="molecule type" value="Genomic_DNA"/>
</dbReference>
<feature type="compositionally biased region" description="Low complexity" evidence="1">
    <location>
        <begin position="1"/>
        <end position="20"/>
    </location>
</feature>
<dbReference type="RefSeq" id="WP_152785953.1">
    <property type="nucleotide sequence ID" value="NZ_BAABEQ010000077.1"/>
</dbReference>
<evidence type="ECO:0000313" key="2">
    <source>
        <dbReference type="EMBL" id="MPY42003.1"/>
    </source>
</evidence>
<reference evidence="2 3" key="1">
    <citation type="submission" date="2019-07" db="EMBL/GenBank/DDBJ databases">
        <title>New species of Amycolatopsis and Streptomyces.</title>
        <authorList>
            <person name="Duangmal K."/>
            <person name="Teo W.F.A."/>
            <person name="Lipun K."/>
        </authorList>
    </citation>
    <scope>NUCLEOTIDE SEQUENCE [LARGE SCALE GENOMIC DNA]</scope>
    <source>
        <strain evidence="2 3">TISTR 2346</strain>
    </source>
</reference>
<accession>A0A5N8W3C9</accession>
<evidence type="ECO:0000256" key="1">
    <source>
        <dbReference type="SAM" id="MobiDB-lite"/>
    </source>
</evidence>
<keyword evidence="3" id="KW-1185">Reference proteome</keyword>
<proteinExistence type="predicted"/>
<sequence length="138" mass="15224">MSTTARASSRSIASSTALSTGGRGFVRPRRSPRVTSSPITRSRESVHRLSLRAASTLMTINKHRKMIRDHFDEEALRQRTGLTDAGKQHLREWIAEVEQSLSGLTNQGAEISTARETALEGIKSLRDEAEKLVRPAAD</sequence>
<organism evidence="2 3">
    <name type="scientific">Streptomyces phyllanthi</name>
    <dbReference type="NCBI Taxonomy" id="1803180"/>
    <lineage>
        <taxon>Bacteria</taxon>
        <taxon>Bacillati</taxon>
        <taxon>Actinomycetota</taxon>
        <taxon>Actinomycetes</taxon>
        <taxon>Kitasatosporales</taxon>
        <taxon>Streptomycetaceae</taxon>
        <taxon>Streptomyces</taxon>
    </lineage>
</organism>
<gene>
    <name evidence="2" type="ORF">FNH04_19480</name>
</gene>